<comment type="caution">
    <text evidence="4">The sequence shown here is derived from an EMBL/GenBank/DDBJ whole genome shotgun (WGS) entry which is preliminary data.</text>
</comment>
<dbReference type="GO" id="GO:0004789">
    <property type="term" value="F:thiamine-phosphate diphosphorylase activity"/>
    <property type="evidence" value="ECO:0007669"/>
    <property type="project" value="TreeGrafter"/>
</dbReference>
<feature type="domain" description="Thiamine phosphate synthase/TenI" evidence="3">
    <location>
        <begin position="17"/>
        <end position="190"/>
    </location>
</feature>
<dbReference type="OrthoDB" id="9815348at2"/>
<dbReference type="RefSeq" id="WP_147665043.1">
    <property type="nucleotide sequence ID" value="NZ_VDUW01000001.1"/>
</dbReference>
<dbReference type="SUPFAM" id="SSF51391">
    <property type="entry name" value="Thiamin phosphate synthase"/>
    <property type="match status" value="1"/>
</dbReference>
<dbReference type="AlphaFoldDB" id="A0A5C8P2M3"/>
<dbReference type="NCBIfam" id="NF005819">
    <property type="entry name" value="PRK07695.1"/>
    <property type="match status" value="1"/>
</dbReference>
<evidence type="ECO:0000313" key="4">
    <source>
        <dbReference type="EMBL" id="TXL67537.1"/>
    </source>
</evidence>
<evidence type="ECO:0000313" key="5">
    <source>
        <dbReference type="Proteomes" id="UP000321574"/>
    </source>
</evidence>
<reference evidence="4 5" key="1">
    <citation type="submission" date="2019-06" db="EMBL/GenBank/DDBJ databases">
        <title>Cerasibacillus sp. nov., isolated from maize field.</title>
        <authorList>
            <person name="Lin S.-Y."/>
            <person name="Tsai C.-F."/>
            <person name="Young C.-C."/>
        </authorList>
    </citation>
    <scope>NUCLEOTIDE SEQUENCE [LARGE SCALE GENOMIC DNA]</scope>
    <source>
        <strain evidence="4 5">CC-CFT480</strain>
    </source>
</reference>
<dbReference type="PANTHER" id="PTHR20857">
    <property type="entry name" value="THIAMINE-PHOSPHATE PYROPHOSPHORYLASE"/>
    <property type="match status" value="1"/>
</dbReference>
<proteinExistence type="predicted"/>
<dbReference type="InterPro" id="IPR022998">
    <property type="entry name" value="ThiamineP_synth_TenI"/>
</dbReference>
<comment type="pathway">
    <text evidence="1">Cofactor biosynthesis; thiamine diphosphate biosynthesis.</text>
</comment>
<protein>
    <submittedName>
        <fullName evidence="4">Thiazole tautomerase TenI</fullName>
    </submittedName>
</protein>
<dbReference type="InterPro" id="IPR013785">
    <property type="entry name" value="Aldolase_TIM"/>
</dbReference>
<dbReference type="CDD" id="cd00564">
    <property type="entry name" value="TMP_TenI"/>
    <property type="match status" value="1"/>
</dbReference>
<keyword evidence="5" id="KW-1185">Reference proteome</keyword>
<sequence>MKKNSKLHGVRKSIHIISTGQQSMETFVRIISEIHNHVDAIHIREKGWTAKELVYVIQILVTKGVPLEKIMVNDRVDVAYSMKIGGVQLGYRSIDVSLVKKAFPSLLIGSSVHTVNEAIEAQRKGADYLLYGHIYPTLSKRGQEPKGLRNLREVIRNVSLPVIAIGGITPKNTKEILATGAKGIAVLSGVLLAKDPVQAVVDYQKAMHIEEVIS</sequence>
<gene>
    <name evidence="4" type="primary">tenI</name>
    <name evidence="4" type="ORF">FHP05_00535</name>
</gene>
<evidence type="ECO:0000259" key="3">
    <source>
        <dbReference type="Pfam" id="PF02581"/>
    </source>
</evidence>
<dbReference type="GO" id="GO:0009228">
    <property type="term" value="P:thiamine biosynthetic process"/>
    <property type="evidence" value="ECO:0007669"/>
    <property type="project" value="UniProtKB-KW"/>
</dbReference>
<organism evidence="4 5">
    <name type="scientific">Cerasibacillus terrae</name>
    <dbReference type="NCBI Taxonomy" id="2498845"/>
    <lineage>
        <taxon>Bacteria</taxon>
        <taxon>Bacillati</taxon>
        <taxon>Bacillota</taxon>
        <taxon>Bacilli</taxon>
        <taxon>Bacillales</taxon>
        <taxon>Bacillaceae</taxon>
        <taxon>Cerasibacillus</taxon>
    </lineage>
</organism>
<dbReference type="GO" id="GO:0005737">
    <property type="term" value="C:cytoplasm"/>
    <property type="evidence" value="ECO:0007669"/>
    <property type="project" value="TreeGrafter"/>
</dbReference>
<dbReference type="PANTHER" id="PTHR20857:SF22">
    <property type="entry name" value="THIAZOLE TAUTOMERASE"/>
    <property type="match status" value="1"/>
</dbReference>
<evidence type="ECO:0000256" key="2">
    <source>
        <dbReference type="ARBA" id="ARBA00022977"/>
    </source>
</evidence>
<dbReference type="InterPro" id="IPR036206">
    <property type="entry name" value="ThiamineP_synth_sf"/>
</dbReference>
<dbReference type="Gene3D" id="3.20.20.70">
    <property type="entry name" value="Aldolase class I"/>
    <property type="match status" value="1"/>
</dbReference>
<name>A0A5C8P2M3_9BACI</name>
<dbReference type="Pfam" id="PF02581">
    <property type="entry name" value="TMP-TENI"/>
    <property type="match status" value="1"/>
</dbReference>
<dbReference type="Proteomes" id="UP000321574">
    <property type="component" value="Unassembled WGS sequence"/>
</dbReference>
<accession>A0A5C8P2M3</accession>
<evidence type="ECO:0000256" key="1">
    <source>
        <dbReference type="ARBA" id="ARBA00004948"/>
    </source>
</evidence>
<dbReference type="EMBL" id="VDUW01000001">
    <property type="protein sequence ID" value="TXL67537.1"/>
    <property type="molecule type" value="Genomic_DNA"/>
</dbReference>
<keyword evidence="2" id="KW-0784">Thiamine biosynthesis</keyword>